<dbReference type="InterPro" id="IPR006664">
    <property type="entry name" value="OMP_bac"/>
</dbReference>
<dbReference type="CDD" id="cd07185">
    <property type="entry name" value="OmpA_C-like"/>
    <property type="match status" value="1"/>
</dbReference>
<dbReference type="EMBL" id="LDTE01000002">
    <property type="protein sequence ID" value="KTW03254.1"/>
    <property type="molecule type" value="Genomic_DNA"/>
</dbReference>
<proteinExistence type="predicted"/>
<evidence type="ECO:0000313" key="8">
    <source>
        <dbReference type="EMBL" id="KTW03254.1"/>
    </source>
</evidence>
<dbReference type="PROSITE" id="PS51257">
    <property type="entry name" value="PROKAR_LIPOPROTEIN"/>
    <property type="match status" value="1"/>
</dbReference>
<evidence type="ECO:0000256" key="6">
    <source>
        <dbReference type="SAM" id="SignalP"/>
    </source>
</evidence>
<dbReference type="Pfam" id="PF00691">
    <property type="entry name" value="OmpA"/>
    <property type="match status" value="1"/>
</dbReference>
<dbReference type="RefSeq" id="WP_058751055.1">
    <property type="nucleotide sequence ID" value="NZ_LDTE01000002.1"/>
</dbReference>
<evidence type="ECO:0000256" key="4">
    <source>
        <dbReference type="PROSITE-ProRule" id="PRU00473"/>
    </source>
</evidence>
<reference evidence="8 9" key="1">
    <citation type="journal article" date="2016" name="Front. Microbiol.">
        <title>Genomic Resource of Rice Seed Associated Bacteria.</title>
        <authorList>
            <person name="Midha S."/>
            <person name="Bansal K."/>
            <person name="Sharma S."/>
            <person name="Kumar N."/>
            <person name="Patil P.P."/>
            <person name="Chaudhry V."/>
            <person name="Patil P.B."/>
        </authorList>
    </citation>
    <scope>NUCLEOTIDE SEQUENCE [LARGE SCALE GENOMIC DNA]</scope>
    <source>
        <strain evidence="8 9">SB4</strain>
    </source>
</reference>
<keyword evidence="2 4" id="KW-0472">Membrane</keyword>
<dbReference type="PANTHER" id="PTHR30329:SF21">
    <property type="entry name" value="LIPOPROTEIN YIAD-RELATED"/>
    <property type="match status" value="1"/>
</dbReference>
<comment type="subcellular location">
    <subcellularLocation>
        <location evidence="1">Cell outer membrane</location>
    </subcellularLocation>
</comment>
<dbReference type="AlphaFoldDB" id="A0A147J3F7"/>
<dbReference type="PRINTS" id="PR01023">
    <property type="entry name" value="NAFLGMOTY"/>
</dbReference>
<dbReference type="Pfam" id="PF13488">
    <property type="entry name" value="Gly-zipper_Omp"/>
    <property type="match status" value="1"/>
</dbReference>
<evidence type="ECO:0000259" key="7">
    <source>
        <dbReference type="PROSITE" id="PS51123"/>
    </source>
</evidence>
<name>A0A147J3F7_9SPHN</name>
<evidence type="ECO:0000256" key="5">
    <source>
        <dbReference type="SAM" id="MobiDB-lite"/>
    </source>
</evidence>
<dbReference type="Proteomes" id="UP000074072">
    <property type="component" value="Unassembled WGS sequence"/>
</dbReference>
<feature type="signal peptide" evidence="6">
    <location>
        <begin position="1"/>
        <end position="23"/>
    </location>
</feature>
<dbReference type="PROSITE" id="PS51123">
    <property type="entry name" value="OMPA_2"/>
    <property type="match status" value="1"/>
</dbReference>
<comment type="caution">
    <text evidence="8">The sequence shown here is derived from an EMBL/GenBank/DDBJ whole genome shotgun (WGS) entry which is preliminary data.</text>
</comment>
<dbReference type="InterPro" id="IPR006665">
    <property type="entry name" value="OmpA-like"/>
</dbReference>
<dbReference type="PRINTS" id="PR01021">
    <property type="entry name" value="OMPADOMAIN"/>
</dbReference>
<dbReference type="InterPro" id="IPR006690">
    <property type="entry name" value="OMPA-like_CS"/>
</dbReference>
<dbReference type="PROSITE" id="PS01068">
    <property type="entry name" value="OMPA_1"/>
    <property type="match status" value="1"/>
</dbReference>
<gene>
    <name evidence="8" type="ORF">SB4_01130</name>
</gene>
<dbReference type="InterPro" id="IPR039567">
    <property type="entry name" value="Gly-zipper"/>
</dbReference>
<dbReference type="Gene3D" id="3.30.1330.60">
    <property type="entry name" value="OmpA-like domain"/>
    <property type="match status" value="1"/>
</dbReference>
<dbReference type="PATRIC" id="fig|33051.4.peg.1446"/>
<evidence type="ECO:0000256" key="2">
    <source>
        <dbReference type="ARBA" id="ARBA00023136"/>
    </source>
</evidence>
<keyword evidence="3" id="KW-0998">Cell outer membrane</keyword>
<dbReference type="OrthoDB" id="9782229at2"/>
<evidence type="ECO:0000256" key="1">
    <source>
        <dbReference type="ARBA" id="ARBA00004442"/>
    </source>
</evidence>
<dbReference type="InterPro" id="IPR050330">
    <property type="entry name" value="Bact_OuterMem_StrucFunc"/>
</dbReference>
<feature type="region of interest" description="Disordered" evidence="5">
    <location>
        <begin position="187"/>
        <end position="206"/>
    </location>
</feature>
<evidence type="ECO:0000256" key="3">
    <source>
        <dbReference type="ARBA" id="ARBA00023237"/>
    </source>
</evidence>
<organism evidence="8 9">
    <name type="scientific">Sphingomonas sanguinis</name>
    <dbReference type="NCBI Taxonomy" id="33051"/>
    <lineage>
        <taxon>Bacteria</taxon>
        <taxon>Pseudomonadati</taxon>
        <taxon>Pseudomonadota</taxon>
        <taxon>Alphaproteobacteria</taxon>
        <taxon>Sphingomonadales</taxon>
        <taxon>Sphingomonadaceae</taxon>
        <taxon>Sphingomonas</taxon>
    </lineage>
</organism>
<dbReference type="GO" id="GO:0009279">
    <property type="term" value="C:cell outer membrane"/>
    <property type="evidence" value="ECO:0007669"/>
    <property type="project" value="UniProtKB-SubCell"/>
</dbReference>
<dbReference type="InterPro" id="IPR036737">
    <property type="entry name" value="OmpA-like_sf"/>
</dbReference>
<feature type="domain" description="OmpA-like" evidence="7">
    <location>
        <begin position="103"/>
        <end position="220"/>
    </location>
</feature>
<keyword evidence="6" id="KW-0732">Signal</keyword>
<feature type="chain" id="PRO_5007549323" evidence="6">
    <location>
        <begin position="24"/>
        <end position="225"/>
    </location>
</feature>
<accession>A0A147J3F7</accession>
<evidence type="ECO:0000313" key="9">
    <source>
        <dbReference type="Proteomes" id="UP000074072"/>
    </source>
</evidence>
<dbReference type="PANTHER" id="PTHR30329">
    <property type="entry name" value="STATOR ELEMENT OF FLAGELLAR MOTOR COMPLEX"/>
    <property type="match status" value="1"/>
</dbReference>
<protein>
    <submittedName>
        <fullName evidence="8">Membrane protein</fullName>
    </submittedName>
</protein>
<dbReference type="SUPFAM" id="SSF103088">
    <property type="entry name" value="OmpA-like"/>
    <property type="match status" value="1"/>
</dbReference>
<sequence length="225" mass="23878">MRLPAKLLAAAALSALVVTSACTTDPETGQQRLSKAAIGGIGGAVGGYLLGDLVGGRRDRTEKILGAGIGGLAGAGIGAYMDKQERDLRARTAGTDVQVVRQGDDLLLNLPSGITFAYNSSQVQPQFRQTLDQVADILSQYKQTYIDVYGHTDSTGSDAYNQRLSEQRAVSVADYLASRGVQPARIGTRGFGKSQPIASNDTEEGRAANRRVEIKIVPIREGDLR</sequence>